<evidence type="ECO:0000256" key="3">
    <source>
        <dbReference type="SAM" id="SignalP"/>
    </source>
</evidence>
<feature type="domain" description="AB hydrolase-1" evidence="4">
    <location>
        <begin position="87"/>
        <end position="264"/>
    </location>
</feature>
<dbReference type="GO" id="GO:0016787">
    <property type="term" value="F:hydrolase activity"/>
    <property type="evidence" value="ECO:0007669"/>
    <property type="project" value="UniProtKB-KW"/>
</dbReference>
<dbReference type="AlphaFoldDB" id="A0A074SCP8"/>
<evidence type="ECO:0000313" key="6">
    <source>
        <dbReference type="Proteomes" id="UP000027456"/>
    </source>
</evidence>
<gene>
    <name evidence="5" type="ORF">V565_144380</name>
</gene>
<keyword evidence="3" id="KW-0732">Signal</keyword>
<organism evidence="5 6">
    <name type="scientific">Rhizoctonia solani 123E</name>
    <dbReference type="NCBI Taxonomy" id="1423351"/>
    <lineage>
        <taxon>Eukaryota</taxon>
        <taxon>Fungi</taxon>
        <taxon>Dikarya</taxon>
        <taxon>Basidiomycota</taxon>
        <taxon>Agaricomycotina</taxon>
        <taxon>Agaricomycetes</taxon>
        <taxon>Cantharellales</taxon>
        <taxon>Ceratobasidiaceae</taxon>
        <taxon>Rhizoctonia</taxon>
    </lineage>
</organism>
<dbReference type="InterPro" id="IPR000073">
    <property type="entry name" value="AB_hydrolase_1"/>
</dbReference>
<comment type="similarity">
    <text evidence="1">Belongs to the peptidase S33 family.</text>
</comment>
<dbReference type="PANTHER" id="PTHR43248:SF30">
    <property type="entry name" value="AB HYDROLASE-1 DOMAIN-CONTAINING PROTEIN"/>
    <property type="match status" value="1"/>
</dbReference>
<dbReference type="Gene3D" id="3.40.50.1820">
    <property type="entry name" value="alpha/beta hydrolase"/>
    <property type="match status" value="1"/>
</dbReference>
<evidence type="ECO:0000259" key="4">
    <source>
        <dbReference type="Pfam" id="PF00561"/>
    </source>
</evidence>
<dbReference type="SUPFAM" id="SSF53474">
    <property type="entry name" value="alpha/beta-Hydrolases"/>
    <property type="match status" value="1"/>
</dbReference>
<protein>
    <submittedName>
        <fullName evidence="5">Alpha/beta hydrolase fold protein</fullName>
    </submittedName>
</protein>
<keyword evidence="2 5" id="KW-0378">Hydrolase</keyword>
<dbReference type="STRING" id="1423351.A0A074SCP8"/>
<accession>A0A074SCP8</accession>
<sequence>MWPTLWIACAGLAVSTVWPAYAHIIHTRQTSNTSAILWTTCPDVSSTQCTFFDVPMDYTNPDNNSTVSIFLRKYPCTVPTEQRLGSILFNPGGPGGSGSGVIAVLGEAISTMVDGRYDIIGFDPRAVNLTGPSTACHDVELKFAERAHQLHTQGVPLPHVGGLGEIAHVARLSAIQSSHHAACVQNGNYDMLRNSGTVAVVKDMERIVGALGEDGLNFIGYSYGSILGTTFAAMRPNLVKRMVLDGIYDSESYFNDALEWGRSGIQDSHKTFAGFISTCIDTGPAQCVLASTRDNKTETAEGLTKRLNTLYTKLGKEPLVVGDSLTGPGVLQAHNMQFIIFSLMYNPHDWPALAQILLLMEQGDGRDLYPGLSYGLVYGAIPKPYTQNVFNRSMQIFPSNTRESEYPVMCSDLPQLNITVEGYVN</sequence>
<feature type="chain" id="PRO_5001700116" evidence="3">
    <location>
        <begin position="23"/>
        <end position="425"/>
    </location>
</feature>
<dbReference type="EMBL" id="AZST01000655">
    <property type="protein sequence ID" value="KEP47772.1"/>
    <property type="molecule type" value="Genomic_DNA"/>
</dbReference>
<keyword evidence="6" id="KW-1185">Reference proteome</keyword>
<evidence type="ECO:0000256" key="1">
    <source>
        <dbReference type="ARBA" id="ARBA00010088"/>
    </source>
</evidence>
<dbReference type="Proteomes" id="UP000027456">
    <property type="component" value="Unassembled WGS sequence"/>
</dbReference>
<reference evidence="5 6" key="1">
    <citation type="submission" date="2013-12" db="EMBL/GenBank/DDBJ databases">
        <authorList>
            <person name="Cubeta M."/>
            <person name="Pakala S."/>
            <person name="Fedorova N."/>
            <person name="Thomas E."/>
            <person name="Dean R."/>
            <person name="Jabaji S."/>
            <person name="Neate S."/>
            <person name="Toda T."/>
            <person name="Tavantzis S."/>
            <person name="Vilgalys R."/>
            <person name="Bharathan N."/>
            <person name="Pakala S."/>
            <person name="Losada L.S."/>
            <person name="Zafar N."/>
            <person name="Nierman W."/>
        </authorList>
    </citation>
    <scope>NUCLEOTIDE SEQUENCE [LARGE SCALE GENOMIC DNA]</scope>
    <source>
        <strain evidence="5 6">123E</strain>
    </source>
</reference>
<evidence type="ECO:0000256" key="2">
    <source>
        <dbReference type="ARBA" id="ARBA00022801"/>
    </source>
</evidence>
<feature type="signal peptide" evidence="3">
    <location>
        <begin position="1"/>
        <end position="22"/>
    </location>
</feature>
<name>A0A074SCP8_9AGAM</name>
<dbReference type="HOGENOM" id="CLU_013364_5_0_1"/>
<dbReference type="InterPro" id="IPR051601">
    <property type="entry name" value="Serine_prot/Carboxylest_S33"/>
</dbReference>
<dbReference type="OrthoDB" id="425534at2759"/>
<dbReference type="PANTHER" id="PTHR43248">
    <property type="entry name" value="2-SUCCINYL-6-HYDROXY-2,4-CYCLOHEXADIENE-1-CARBOXYLATE SYNTHASE"/>
    <property type="match status" value="1"/>
</dbReference>
<evidence type="ECO:0000313" key="5">
    <source>
        <dbReference type="EMBL" id="KEP47772.1"/>
    </source>
</evidence>
<dbReference type="InterPro" id="IPR029058">
    <property type="entry name" value="AB_hydrolase_fold"/>
</dbReference>
<comment type="caution">
    <text evidence="5">The sequence shown here is derived from an EMBL/GenBank/DDBJ whole genome shotgun (WGS) entry which is preliminary data.</text>
</comment>
<dbReference type="Pfam" id="PF00561">
    <property type="entry name" value="Abhydrolase_1"/>
    <property type="match status" value="1"/>
</dbReference>
<proteinExistence type="inferred from homology"/>